<proteinExistence type="predicted"/>
<dbReference type="Proteomes" id="UP001172386">
    <property type="component" value="Unassembled WGS sequence"/>
</dbReference>
<organism evidence="1 2">
    <name type="scientific">Neophaeococcomyces mojaviensis</name>
    <dbReference type="NCBI Taxonomy" id="3383035"/>
    <lineage>
        <taxon>Eukaryota</taxon>
        <taxon>Fungi</taxon>
        <taxon>Dikarya</taxon>
        <taxon>Ascomycota</taxon>
        <taxon>Pezizomycotina</taxon>
        <taxon>Eurotiomycetes</taxon>
        <taxon>Chaetothyriomycetidae</taxon>
        <taxon>Chaetothyriales</taxon>
        <taxon>Chaetothyriales incertae sedis</taxon>
        <taxon>Neophaeococcomyces</taxon>
    </lineage>
</organism>
<evidence type="ECO:0000313" key="1">
    <source>
        <dbReference type="EMBL" id="KAJ9655163.1"/>
    </source>
</evidence>
<name>A0ACC3A531_9EURO</name>
<protein>
    <submittedName>
        <fullName evidence="1">Uncharacterized protein</fullName>
    </submittedName>
</protein>
<sequence length="193" mass="20154">MNDSNNSSPAMNSPPRQRRKSFVEMLNPRAFNNSSQSTSPSNAVPSSPGVAGGRKSMSIALGLAAGSQDTPYNAFSRQRRASISTSSASSSPEFRNSFDEGAVIEEDDKVGALATPPSPSFARRLSFGAQALRDVRQGGTSPSNAAGRRPSSSLFTLNEDLNHSNANASKSNARSPGTAKTGGKSLGRSHCFS</sequence>
<reference evidence="1" key="1">
    <citation type="submission" date="2022-10" db="EMBL/GenBank/DDBJ databases">
        <title>Culturing micro-colonial fungi from biological soil crusts in the Mojave desert and describing Neophaeococcomyces mojavensis, and introducing the new genera and species Taxawa tesnikishii.</title>
        <authorList>
            <person name="Kurbessoian T."/>
            <person name="Stajich J.E."/>
        </authorList>
    </citation>
    <scope>NUCLEOTIDE SEQUENCE</scope>
    <source>
        <strain evidence="1">JES_112</strain>
    </source>
</reference>
<dbReference type="EMBL" id="JAPDRQ010000103">
    <property type="protein sequence ID" value="KAJ9655163.1"/>
    <property type="molecule type" value="Genomic_DNA"/>
</dbReference>
<accession>A0ACC3A531</accession>
<gene>
    <name evidence="1" type="ORF">H2198_005938</name>
</gene>
<evidence type="ECO:0000313" key="2">
    <source>
        <dbReference type="Proteomes" id="UP001172386"/>
    </source>
</evidence>
<keyword evidence="2" id="KW-1185">Reference proteome</keyword>
<comment type="caution">
    <text evidence="1">The sequence shown here is derived from an EMBL/GenBank/DDBJ whole genome shotgun (WGS) entry which is preliminary data.</text>
</comment>